<dbReference type="SMART" id="SM00829">
    <property type="entry name" value="PKS_ER"/>
    <property type="match status" value="1"/>
</dbReference>
<dbReference type="PROSITE" id="PS00059">
    <property type="entry name" value="ADH_ZINC"/>
    <property type="match status" value="1"/>
</dbReference>
<reference evidence="7" key="1">
    <citation type="submission" date="2021-01" db="EMBL/GenBank/DDBJ databases">
        <authorList>
            <person name="Corre E."/>
            <person name="Pelletier E."/>
            <person name="Niang G."/>
            <person name="Scheremetjew M."/>
            <person name="Finn R."/>
            <person name="Kale V."/>
            <person name="Holt S."/>
            <person name="Cochrane G."/>
            <person name="Meng A."/>
            <person name="Brown T."/>
            <person name="Cohen L."/>
        </authorList>
    </citation>
    <scope>NUCLEOTIDE SEQUENCE</scope>
    <source>
        <strain evidence="7">SL-175</strain>
    </source>
</reference>
<evidence type="ECO:0000256" key="3">
    <source>
        <dbReference type="ARBA" id="ARBA00022833"/>
    </source>
</evidence>
<evidence type="ECO:0000313" key="7">
    <source>
        <dbReference type="EMBL" id="CAD8709302.1"/>
    </source>
</evidence>
<dbReference type="Pfam" id="PF08240">
    <property type="entry name" value="ADH_N"/>
    <property type="match status" value="1"/>
</dbReference>
<dbReference type="Gene3D" id="3.40.50.720">
    <property type="entry name" value="NAD(P)-binding Rossmann-like Domain"/>
    <property type="match status" value="1"/>
</dbReference>
<dbReference type="FunFam" id="3.40.50.720:FF:000022">
    <property type="entry name" value="Cinnamyl alcohol dehydrogenase"/>
    <property type="match status" value="1"/>
</dbReference>
<dbReference type="InterPro" id="IPR047109">
    <property type="entry name" value="CAD-like"/>
</dbReference>
<dbReference type="SUPFAM" id="SSF51735">
    <property type="entry name" value="NAD(P)-binding Rossmann-fold domains"/>
    <property type="match status" value="1"/>
</dbReference>
<dbReference type="InterPro" id="IPR002328">
    <property type="entry name" value="ADH_Zn_CS"/>
</dbReference>
<evidence type="ECO:0000259" key="6">
    <source>
        <dbReference type="SMART" id="SM00829"/>
    </source>
</evidence>
<dbReference type="SUPFAM" id="SSF50129">
    <property type="entry name" value="GroES-like"/>
    <property type="match status" value="1"/>
</dbReference>
<keyword evidence="3 5" id="KW-0862">Zinc</keyword>
<comment type="cofactor">
    <cofactor evidence="1 5">
        <name>Zn(2+)</name>
        <dbReference type="ChEBI" id="CHEBI:29105"/>
    </cofactor>
</comment>
<dbReference type="InterPro" id="IPR013154">
    <property type="entry name" value="ADH-like_N"/>
</dbReference>
<gene>
    <name evidence="7" type="ORF">MANT1106_LOCUS11985</name>
</gene>
<dbReference type="CDD" id="cd05283">
    <property type="entry name" value="CAD1"/>
    <property type="match status" value="1"/>
</dbReference>
<organism evidence="7">
    <name type="scientific">Mantoniella antarctica</name>
    <dbReference type="NCBI Taxonomy" id="81844"/>
    <lineage>
        <taxon>Eukaryota</taxon>
        <taxon>Viridiplantae</taxon>
        <taxon>Chlorophyta</taxon>
        <taxon>Mamiellophyceae</taxon>
        <taxon>Mamiellales</taxon>
        <taxon>Mamiellaceae</taxon>
        <taxon>Mantoniella</taxon>
    </lineage>
</organism>
<dbReference type="GO" id="GO:0016616">
    <property type="term" value="F:oxidoreductase activity, acting on the CH-OH group of donors, NAD or NADP as acceptor"/>
    <property type="evidence" value="ECO:0007669"/>
    <property type="project" value="InterPro"/>
</dbReference>
<feature type="domain" description="Enoyl reductase (ER)" evidence="6">
    <location>
        <begin position="20"/>
        <end position="366"/>
    </location>
</feature>
<dbReference type="InterPro" id="IPR036291">
    <property type="entry name" value="NAD(P)-bd_dom_sf"/>
</dbReference>
<dbReference type="Pfam" id="PF00107">
    <property type="entry name" value="ADH_zinc_N"/>
    <property type="match status" value="1"/>
</dbReference>
<dbReference type="InterPro" id="IPR020843">
    <property type="entry name" value="ER"/>
</dbReference>
<dbReference type="GO" id="GO:0008270">
    <property type="term" value="F:zinc ion binding"/>
    <property type="evidence" value="ECO:0007669"/>
    <property type="project" value="InterPro"/>
</dbReference>
<comment type="similarity">
    <text evidence="5">Belongs to the zinc-containing alcohol dehydrogenase family.</text>
</comment>
<keyword evidence="2 5" id="KW-0479">Metal-binding</keyword>
<name>A0A7S0X9F4_9CHLO</name>
<evidence type="ECO:0000256" key="4">
    <source>
        <dbReference type="ARBA" id="ARBA00023002"/>
    </source>
</evidence>
<keyword evidence="4" id="KW-0560">Oxidoreductase</keyword>
<dbReference type="PANTHER" id="PTHR42683">
    <property type="entry name" value="ALDEHYDE REDUCTASE"/>
    <property type="match status" value="1"/>
</dbReference>
<dbReference type="InterPro" id="IPR011032">
    <property type="entry name" value="GroES-like_sf"/>
</dbReference>
<proteinExistence type="inferred from homology"/>
<sequence length="413" mass="43413">MVAITIDESPLDVLCLACDSSACDFSVQQLQRRAPRPDDVVIDMKYCGVCHTDLHMAAGHMEGVAGKVDYPMVPGHELAGVVKAVGSAVTKFKVGDHIGVGCMVDACMSCGKCKAGREQECTMGHVGTYCGTDKFDERAAQVPAGRQTLGGYTDVFVVNEKFGIKIPEGYPLEAAGPVMCAGVTMFDPLEVHKAANGTRVGIVGLGGLGQMGIKIAKARGCVVTVISRSAGKKAFATKCGADHFVVSTNPADMKRAAASLDLILNTVPVYHDYLANRQLLVDDGGKQVMLGLHVGMVGAMGVRAMVGARSSLCSSAIGGVAATQEVIDLCAKHGITPDIEVVPVTQINRIYEALDSNNDGGIRYVLDIANTMKAPTAPGAMGAPPTLSEPPKKMTLHAVVREVLKLLCCCHWR</sequence>
<dbReference type="Gene3D" id="3.90.180.10">
    <property type="entry name" value="Medium-chain alcohol dehydrogenases, catalytic domain"/>
    <property type="match status" value="1"/>
</dbReference>
<evidence type="ECO:0000256" key="5">
    <source>
        <dbReference type="RuleBase" id="RU361277"/>
    </source>
</evidence>
<evidence type="ECO:0000256" key="1">
    <source>
        <dbReference type="ARBA" id="ARBA00001947"/>
    </source>
</evidence>
<dbReference type="AlphaFoldDB" id="A0A7S0X9F4"/>
<dbReference type="InterPro" id="IPR013149">
    <property type="entry name" value="ADH-like_C"/>
</dbReference>
<evidence type="ECO:0000256" key="2">
    <source>
        <dbReference type="ARBA" id="ARBA00022723"/>
    </source>
</evidence>
<protein>
    <recommendedName>
        <fullName evidence="6">Enoyl reductase (ER) domain-containing protein</fullName>
    </recommendedName>
</protein>
<dbReference type="EMBL" id="HBFC01019963">
    <property type="protein sequence ID" value="CAD8709302.1"/>
    <property type="molecule type" value="Transcribed_RNA"/>
</dbReference>
<accession>A0A7S0X9F4</accession>